<name>A0A0V1IQF8_TRIPS</name>
<reference evidence="1 2" key="1">
    <citation type="submission" date="2015-01" db="EMBL/GenBank/DDBJ databases">
        <title>Evolution of Trichinella species and genotypes.</title>
        <authorList>
            <person name="Korhonen P.K."/>
            <person name="Edoardo P."/>
            <person name="Giuseppe L.R."/>
            <person name="Gasser R.B."/>
        </authorList>
    </citation>
    <scope>NUCLEOTIDE SEQUENCE [LARGE SCALE GENOMIC DNA]</scope>
    <source>
        <strain evidence="1">ISS588</strain>
    </source>
</reference>
<proteinExistence type="predicted"/>
<dbReference type="Proteomes" id="UP000054805">
    <property type="component" value="Unassembled WGS sequence"/>
</dbReference>
<organism evidence="1 2">
    <name type="scientific">Trichinella pseudospiralis</name>
    <name type="common">Parasitic roundworm</name>
    <dbReference type="NCBI Taxonomy" id="6337"/>
    <lineage>
        <taxon>Eukaryota</taxon>
        <taxon>Metazoa</taxon>
        <taxon>Ecdysozoa</taxon>
        <taxon>Nematoda</taxon>
        <taxon>Enoplea</taxon>
        <taxon>Dorylaimia</taxon>
        <taxon>Trichinellida</taxon>
        <taxon>Trichinellidae</taxon>
        <taxon>Trichinella</taxon>
    </lineage>
</organism>
<dbReference type="AlphaFoldDB" id="A0A0V1IQF8"/>
<keyword evidence="2" id="KW-1185">Reference proteome</keyword>
<evidence type="ECO:0000313" key="2">
    <source>
        <dbReference type="Proteomes" id="UP000054805"/>
    </source>
</evidence>
<dbReference type="EMBL" id="JYDS01000114">
    <property type="protein sequence ID" value="KRZ24780.1"/>
    <property type="molecule type" value="Genomic_DNA"/>
</dbReference>
<comment type="caution">
    <text evidence="1">The sequence shown here is derived from an EMBL/GenBank/DDBJ whole genome shotgun (WGS) entry which is preliminary data.</text>
</comment>
<sequence>LYCICNLMNMIKNSVDQENTVSTISNSNRVVMRLINAVGMLFRKFKKILQMNEQSILVKSNYSF</sequence>
<accession>A0A0V1IQF8</accession>
<protein>
    <submittedName>
        <fullName evidence="1">Uncharacterized protein</fullName>
    </submittedName>
</protein>
<evidence type="ECO:0000313" key="1">
    <source>
        <dbReference type="EMBL" id="KRZ24780.1"/>
    </source>
</evidence>
<feature type="non-terminal residue" evidence="1">
    <location>
        <position position="1"/>
    </location>
</feature>
<gene>
    <name evidence="1" type="ORF">T4B_11965</name>
</gene>